<accession>A0A194X7H5</accession>
<evidence type="ECO:0000256" key="5">
    <source>
        <dbReference type="ARBA" id="ARBA00023163"/>
    </source>
</evidence>
<name>A0A194X7H5_MOLSC</name>
<evidence type="ECO:0000256" key="2">
    <source>
        <dbReference type="ARBA" id="ARBA00022833"/>
    </source>
</evidence>
<dbReference type="GO" id="GO:0008270">
    <property type="term" value="F:zinc ion binding"/>
    <property type="evidence" value="ECO:0007669"/>
    <property type="project" value="InterPro"/>
</dbReference>
<dbReference type="PRINTS" id="PR00755">
    <property type="entry name" value="AFLATOXINBRP"/>
</dbReference>
<dbReference type="KEGG" id="psco:LY89DRAFT_782423"/>
<dbReference type="OrthoDB" id="2593732at2759"/>
<dbReference type="GeneID" id="28832305"/>
<dbReference type="Pfam" id="PF00172">
    <property type="entry name" value="Zn_clus"/>
    <property type="match status" value="1"/>
</dbReference>
<evidence type="ECO:0000256" key="1">
    <source>
        <dbReference type="ARBA" id="ARBA00022723"/>
    </source>
</evidence>
<evidence type="ECO:0000313" key="9">
    <source>
        <dbReference type="Proteomes" id="UP000070700"/>
    </source>
</evidence>
<keyword evidence="9" id="KW-1185">Reference proteome</keyword>
<keyword evidence="2" id="KW-0862">Zinc</keyword>
<organism evidence="8 9">
    <name type="scientific">Mollisia scopiformis</name>
    <name type="common">Conifer needle endophyte fungus</name>
    <name type="synonym">Phialocephala scopiformis</name>
    <dbReference type="NCBI Taxonomy" id="149040"/>
    <lineage>
        <taxon>Eukaryota</taxon>
        <taxon>Fungi</taxon>
        <taxon>Dikarya</taxon>
        <taxon>Ascomycota</taxon>
        <taxon>Pezizomycotina</taxon>
        <taxon>Leotiomycetes</taxon>
        <taxon>Helotiales</taxon>
        <taxon>Mollisiaceae</taxon>
        <taxon>Mollisia</taxon>
    </lineage>
</organism>
<dbReference type="PROSITE" id="PS50048">
    <property type="entry name" value="ZN2_CY6_FUNGAL_2"/>
    <property type="match status" value="1"/>
</dbReference>
<keyword evidence="6" id="KW-0539">Nucleus</keyword>
<gene>
    <name evidence="8" type="ORF">LY89DRAFT_782423</name>
</gene>
<keyword evidence="3" id="KW-0805">Transcription regulation</keyword>
<evidence type="ECO:0000256" key="6">
    <source>
        <dbReference type="ARBA" id="ARBA00023242"/>
    </source>
</evidence>
<evidence type="ECO:0000259" key="7">
    <source>
        <dbReference type="PROSITE" id="PS50048"/>
    </source>
</evidence>
<proteinExistence type="predicted"/>
<dbReference type="PANTHER" id="PTHR36206:SF4">
    <property type="entry name" value="HYPOTHETICAL CONSERVED PROTEIN (EUROFUNG)-RELATED"/>
    <property type="match status" value="1"/>
</dbReference>
<feature type="domain" description="Zn(2)-C6 fungal-type" evidence="7">
    <location>
        <begin position="24"/>
        <end position="52"/>
    </location>
</feature>
<dbReference type="Proteomes" id="UP000070700">
    <property type="component" value="Unassembled WGS sequence"/>
</dbReference>
<dbReference type="AlphaFoldDB" id="A0A194X7H5"/>
<dbReference type="InterPro" id="IPR001138">
    <property type="entry name" value="Zn2Cys6_DnaBD"/>
</dbReference>
<dbReference type="InterPro" id="IPR052360">
    <property type="entry name" value="Transcr_Regulatory_Proteins"/>
</dbReference>
<protein>
    <recommendedName>
        <fullName evidence="7">Zn(2)-C6 fungal-type domain-containing protein</fullName>
    </recommendedName>
</protein>
<dbReference type="Gene3D" id="4.10.240.10">
    <property type="entry name" value="Zn(2)-C6 fungal-type DNA-binding domain"/>
    <property type="match status" value="1"/>
</dbReference>
<dbReference type="GO" id="GO:0003677">
    <property type="term" value="F:DNA binding"/>
    <property type="evidence" value="ECO:0007669"/>
    <property type="project" value="UniProtKB-KW"/>
</dbReference>
<dbReference type="EMBL" id="KQ947416">
    <property type="protein sequence ID" value="KUJ16116.1"/>
    <property type="molecule type" value="Genomic_DNA"/>
</dbReference>
<dbReference type="PANTHER" id="PTHR36206">
    <property type="entry name" value="ASPERCRYPTIN BIOSYNTHESIS CLUSTER-SPECIFIC TRANSCRIPTION REGULATOR ATNN-RELATED"/>
    <property type="match status" value="1"/>
</dbReference>
<dbReference type="InParanoid" id="A0A194X7H5"/>
<dbReference type="SMART" id="SM00066">
    <property type="entry name" value="GAL4"/>
    <property type="match status" value="1"/>
</dbReference>
<sequence>MHATAVSAKKPDVKRRPHRKVRSGCLTCKIRRVKCDELRPFCARCIKFGIRCDGYASPKVAKGVPPTRANILPKHPYSIPLYKGPALMRFEDEDESRYFEVFSTNTAYEIFPNIEMGRLRTIFLQACDAKKFIRQAAIALGALDVTSQASRPPSHTRYAARSNFNNPPNRHYQYALKEYAHAIKCAQMDGENDFRTALMTSLVILSFEGWLGNHEVAVQQIRLGTRLLKEWKERRREKSAPGSSLLAASDDENVLSHVFTRLSIQLRSATLPLPSVSSELPPLRIDDPEKSERMPESFSDLTEAGKFYGNIVRFAVTFVAQGLPRIAGASSLTGAYQVGVATGNQIPDDVAKAQATLTKSLHRWMKAFAWLRSNRKFQTLAEKKASITLELQMKATYMGAIKSLAQDELVFDAYHDIYRDIVNLSEALLNCSNTSRVPKFCFDSGVVIPLWFTGHKCRDPILRRKVISLLLSYPRREGVWDSVFAGLVIECLRAFEEEYMKDGEVPGWARIRNTSFDVDLKKRVVEVKCQQRMSATSDEVVLRRRTVDYYVHTGVTLEQVGAVIA</sequence>
<evidence type="ECO:0000313" key="8">
    <source>
        <dbReference type="EMBL" id="KUJ16116.1"/>
    </source>
</evidence>
<keyword evidence="4" id="KW-0238">DNA-binding</keyword>
<dbReference type="PROSITE" id="PS00463">
    <property type="entry name" value="ZN2_CY6_FUNGAL_1"/>
    <property type="match status" value="1"/>
</dbReference>
<keyword evidence="1" id="KW-0479">Metal-binding</keyword>
<reference evidence="8 9" key="1">
    <citation type="submission" date="2015-10" db="EMBL/GenBank/DDBJ databases">
        <title>Full genome of DAOMC 229536 Phialocephala scopiformis, a fungal endophyte of spruce producing the potent anti-insectan compound rugulosin.</title>
        <authorList>
            <consortium name="DOE Joint Genome Institute"/>
            <person name="Walker A.K."/>
            <person name="Frasz S.L."/>
            <person name="Seifert K.A."/>
            <person name="Miller J.D."/>
            <person name="Mondo S.J."/>
            <person name="Labutti K."/>
            <person name="Lipzen A."/>
            <person name="Dockter R."/>
            <person name="Kennedy M."/>
            <person name="Grigoriev I.V."/>
            <person name="Spatafora J.W."/>
        </authorList>
    </citation>
    <scope>NUCLEOTIDE SEQUENCE [LARGE SCALE GENOMIC DNA]</scope>
    <source>
        <strain evidence="8 9">CBS 120377</strain>
    </source>
</reference>
<dbReference type="SUPFAM" id="SSF57701">
    <property type="entry name" value="Zn2/Cys6 DNA-binding domain"/>
    <property type="match status" value="1"/>
</dbReference>
<dbReference type="GO" id="GO:0000981">
    <property type="term" value="F:DNA-binding transcription factor activity, RNA polymerase II-specific"/>
    <property type="evidence" value="ECO:0007669"/>
    <property type="project" value="InterPro"/>
</dbReference>
<dbReference type="CDD" id="cd00067">
    <property type="entry name" value="GAL4"/>
    <property type="match status" value="1"/>
</dbReference>
<dbReference type="InterPro" id="IPR036864">
    <property type="entry name" value="Zn2-C6_fun-type_DNA-bd_sf"/>
</dbReference>
<keyword evidence="5" id="KW-0804">Transcription</keyword>
<evidence type="ECO:0000256" key="3">
    <source>
        <dbReference type="ARBA" id="ARBA00023015"/>
    </source>
</evidence>
<dbReference type="RefSeq" id="XP_018070471.1">
    <property type="nucleotide sequence ID" value="XM_018222579.1"/>
</dbReference>
<evidence type="ECO:0000256" key="4">
    <source>
        <dbReference type="ARBA" id="ARBA00023125"/>
    </source>
</evidence>